<accession>A0A8X6S8C9</accession>
<evidence type="ECO:0000313" key="1">
    <source>
        <dbReference type="EMBL" id="GFY06540.1"/>
    </source>
</evidence>
<name>A0A8X6S8C9_TRICX</name>
<keyword evidence="2" id="KW-1185">Reference proteome</keyword>
<organism evidence="1 2">
    <name type="scientific">Trichonephila clavipes</name>
    <name type="common">Golden silk orbweaver</name>
    <name type="synonym">Nephila clavipes</name>
    <dbReference type="NCBI Taxonomy" id="2585209"/>
    <lineage>
        <taxon>Eukaryota</taxon>
        <taxon>Metazoa</taxon>
        <taxon>Ecdysozoa</taxon>
        <taxon>Arthropoda</taxon>
        <taxon>Chelicerata</taxon>
        <taxon>Arachnida</taxon>
        <taxon>Araneae</taxon>
        <taxon>Araneomorphae</taxon>
        <taxon>Entelegynae</taxon>
        <taxon>Araneoidea</taxon>
        <taxon>Nephilidae</taxon>
        <taxon>Trichonephila</taxon>
    </lineage>
</organism>
<gene>
    <name evidence="1" type="ORF">TNCV_3523961</name>
</gene>
<protein>
    <submittedName>
        <fullName evidence="1">Uncharacterized protein</fullName>
    </submittedName>
</protein>
<proteinExistence type="predicted"/>
<dbReference type="AlphaFoldDB" id="A0A8X6S8C9"/>
<evidence type="ECO:0000313" key="2">
    <source>
        <dbReference type="Proteomes" id="UP000887159"/>
    </source>
</evidence>
<dbReference type="EMBL" id="BMAU01021261">
    <property type="protein sequence ID" value="GFY06540.1"/>
    <property type="molecule type" value="Genomic_DNA"/>
</dbReference>
<dbReference type="Proteomes" id="UP000887159">
    <property type="component" value="Unassembled WGS sequence"/>
</dbReference>
<comment type="caution">
    <text evidence="1">The sequence shown here is derived from an EMBL/GenBank/DDBJ whole genome shotgun (WGS) entry which is preliminary data.</text>
</comment>
<sequence>MSSHRSTQCISVGKSAICNCADVCNGRLAENADGNGRPALQMYHVQFPDRRMPDCRIFQLLHRQLCKTRSFPVTKHDAVQRRAKRSPSLEERILNVVADRN</sequence>
<reference evidence="1" key="1">
    <citation type="submission" date="2020-08" db="EMBL/GenBank/DDBJ databases">
        <title>Multicomponent nature underlies the extraordinary mechanical properties of spider dragline silk.</title>
        <authorList>
            <person name="Kono N."/>
            <person name="Nakamura H."/>
            <person name="Mori M."/>
            <person name="Yoshida Y."/>
            <person name="Ohtoshi R."/>
            <person name="Malay A.D."/>
            <person name="Moran D.A.P."/>
            <person name="Tomita M."/>
            <person name="Numata K."/>
            <person name="Arakawa K."/>
        </authorList>
    </citation>
    <scope>NUCLEOTIDE SEQUENCE</scope>
</reference>